<organism evidence="3">
    <name type="scientific">Tanacetum cinerariifolium</name>
    <name type="common">Dalmatian daisy</name>
    <name type="synonym">Chrysanthemum cinerariifolium</name>
    <dbReference type="NCBI Taxonomy" id="118510"/>
    <lineage>
        <taxon>Eukaryota</taxon>
        <taxon>Viridiplantae</taxon>
        <taxon>Streptophyta</taxon>
        <taxon>Embryophyta</taxon>
        <taxon>Tracheophyta</taxon>
        <taxon>Spermatophyta</taxon>
        <taxon>Magnoliopsida</taxon>
        <taxon>eudicotyledons</taxon>
        <taxon>Gunneridae</taxon>
        <taxon>Pentapetalae</taxon>
        <taxon>asterids</taxon>
        <taxon>campanulids</taxon>
        <taxon>Asterales</taxon>
        <taxon>Asteraceae</taxon>
        <taxon>Asteroideae</taxon>
        <taxon>Anthemideae</taxon>
        <taxon>Anthemidinae</taxon>
        <taxon>Tanacetum</taxon>
    </lineage>
</organism>
<dbReference type="PANTHER" id="PTHR35317:SF23">
    <property type="entry name" value="OS04G0629600 PROTEIN"/>
    <property type="match status" value="1"/>
</dbReference>
<dbReference type="Pfam" id="PF13976">
    <property type="entry name" value="gag_pre-integrs"/>
    <property type="match status" value="1"/>
</dbReference>
<name>A0A6L2M5S9_TANCI</name>
<feature type="region of interest" description="Disordered" evidence="1">
    <location>
        <begin position="645"/>
        <end position="672"/>
    </location>
</feature>
<dbReference type="Gene3D" id="4.10.60.10">
    <property type="entry name" value="Zinc finger, CCHC-type"/>
    <property type="match status" value="1"/>
</dbReference>
<accession>A0A6L2M5S9</accession>
<dbReference type="InterPro" id="IPR025724">
    <property type="entry name" value="GAG-pre-integrase_dom"/>
</dbReference>
<feature type="compositionally biased region" description="Basic and acidic residues" evidence="1">
    <location>
        <begin position="645"/>
        <end position="664"/>
    </location>
</feature>
<evidence type="ECO:0000313" key="3">
    <source>
        <dbReference type="EMBL" id="GEU68819.1"/>
    </source>
</evidence>
<protein>
    <recommendedName>
        <fullName evidence="2">GAG-pre-integrase domain-containing protein</fullName>
    </recommendedName>
</protein>
<dbReference type="Pfam" id="PF14223">
    <property type="entry name" value="Retrotran_gag_2"/>
    <property type="match status" value="1"/>
</dbReference>
<proteinExistence type="predicted"/>
<sequence length="1218" mass="136267">MESQSETIQTVSALKLPMLKTEDYDLWSMRIEQYLTHTDYALWEVIVNGDSLASIVSVSGGAEVAIPPKTTEQKIAKKNEFKAKSTMLLAIPDEHLLNFHRIKNAKNLWEEIKTRFEGNKESKKIQNTIIKKQYENFAASRSEGLDKTYDKFQKLISQLEIHGKSVFKTKDKATGKREEFVPTTVITNSDKVRVNTAKQSSPRAATSITTRYVNTAATRPTVNGTKPSSNIFHKSHSPVRRTFNQRTTPKNNDLKEIINTAKVNNVTTAGTKVVVSAVQGNRENAVKSSACWIYRPTGNVIDHISKDSGSYMLKRFNYVDFQGRLKSDQGILDNGCSRHMTGNKSFLTDYQEIDGGFVAFRGSLKGVDESNLWHRRLGHINFKIINKLVKGNLVRGLPLKIFENDHTCVACQRGKKHEASCMFEGKADEGFLVGYSINSKTFRLLELMLSKRSRKNTKCVNAADEELTAVNAVGLLLLKLKLFKNIAAADMKVKDPLGKGLPQLVSEPFGELLLKKNSFLHKMRIKQYLLMTDYSLWEVILNGDSLVPTRIVEGVVQPVAPTTAEQKLAMKNELKAHGTDSHNLAFVSSTPTDSTTDSVSAPVNVSAIGAKLTASTLPHVDSLKMDLKWQMAMLTIRARRKGHFARECRSPKDSRRTAVAEPQRRNVPSYQAEEEPTNFALMAFSSFSSNSSFDNEAPIPVAPTVPLRSNIHSKGSRRTKKACFVCKSMDHLIKDCDFYARKLAHRTYASRDIHKQYAPVNHSKSLLHKVTTAAPPQSQHLPRHPSSNPSNSPPRVTSAKASTVSAAQDKKGHGVKDPLGKGLTQVVSEPFGELLLKKNSFLHVHTLHLFYFHGFSKSSVILNGDSPVPTRIVEGVVQPVAPTTTEQKLARKNELKARGTLLMALSEKHQLKFNSHKDAKTLMEDIEKHFGGNTETKKVQKTLLKQQFKNFSGYSSEGLDQIYDRLQKLTHTLIWRNKTDLEEKSLDDLFNSLKIYESEVKHSSSIGIDSHNLSFVSSTLTDSTTDSVSAAVNVFAIGAKLTASTLPHVDSLKMDLKWQVAMLTIRARRKGHFARECRSLKDSRRTAVAEPQRRNVPSYQGEEEPTNFALMAFSSSSSNSSSDNEVSSCFKACSKAYSQLQTQYDTLTENFCKSQIDVISYQTGLESFEARLLVYKHNESILEENIKLLNIKVQLRDTALTTLRQKLDTTERKEMISI</sequence>
<comment type="caution">
    <text evidence="3">The sequence shown here is derived from an EMBL/GenBank/DDBJ whole genome shotgun (WGS) entry which is preliminary data.</text>
</comment>
<feature type="domain" description="GAG-pre-integrase" evidence="2">
    <location>
        <begin position="367"/>
        <end position="415"/>
    </location>
</feature>
<gene>
    <name evidence="3" type="ORF">Tci_040797</name>
</gene>
<feature type="region of interest" description="Disordered" evidence="1">
    <location>
        <begin position="770"/>
        <end position="821"/>
    </location>
</feature>
<dbReference type="EMBL" id="BKCJ010005821">
    <property type="protein sequence ID" value="GEU68819.1"/>
    <property type="molecule type" value="Genomic_DNA"/>
</dbReference>
<evidence type="ECO:0000256" key="1">
    <source>
        <dbReference type="SAM" id="MobiDB-lite"/>
    </source>
</evidence>
<dbReference type="AlphaFoldDB" id="A0A6L2M5S9"/>
<evidence type="ECO:0000259" key="2">
    <source>
        <dbReference type="Pfam" id="PF13976"/>
    </source>
</evidence>
<dbReference type="PANTHER" id="PTHR35317">
    <property type="entry name" value="OS04G0629600 PROTEIN"/>
    <property type="match status" value="1"/>
</dbReference>
<feature type="compositionally biased region" description="Basic and acidic residues" evidence="1">
    <location>
        <begin position="808"/>
        <end position="819"/>
    </location>
</feature>
<reference evidence="3" key="1">
    <citation type="journal article" date="2019" name="Sci. Rep.">
        <title>Draft genome of Tanacetum cinerariifolium, the natural source of mosquito coil.</title>
        <authorList>
            <person name="Yamashiro T."/>
            <person name="Shiraishi A."/>
            <person name="Satake H."/>
            <person name="Nakayama K."/>
        </authorList>
    </citation>
    <scope>NUCLEOTIDE SEQUENCE</scope>
</reference>
<feature type="compositionally biased region" description="Low complexity" evidence="1">
    <location>
        <begin position="785"/>
        <end position="807"/>
    </location>
</feature>